<dbReference type="PANTHER" id="PTHR13061">
    <property type="entry name" value="DYNACTIN SUBUNIT P25"/>
    <property type="match status" value="1"/>
</dbReference>
<dbReference type="Gene3D" id="2.160.10.10">
    <property type="entry name" value="Hexapeptide repeat proteins"/>
    <property type="match status" value="1"/>
</dbReference>
<dbReference type="EMBL" id="QUAJ01000010">
    <property type="protein sequence ID" value="REI41458.1"/>
    <property type="molecule type" value="Genomic_DNA"/>
</dbReference>
<dbReference type="PANTHER" id="PTHR13061:SF29">
    <property type="entry name" value="GAMMA CARBONIC ANHYDRASE-LIKE 1, MITOCHONDRIAL-RELATED"/>
    <property type="match status" value="1"/>
</dbReference>
<reference evidence="1 2" key="1">
    <citation type="submission" date="2018-08" db="EMBL/GenBank/DDBJ databases">
        <title>Draft genome sequence of Psychrilyobacter sp. strain SD5 isolated from Black Sea water.</title>
        <authorList>
            <person name="Yadav S."/>
            <person name="Villanueva L."/>
            <person name="Damste J.S.S."/>
        </authorList>
    </citation>
    <scope>NUCLEOTIDE SEQUENCE [LARGE SCALE GENOMIC DNA]</scope>
    <source>
        <strain evidence="1 2">SD5</strain>
    </source>
</reference>
<dbReference type="SUPFAM" id="SSF51161">
    <property type="entry name" value="Trimeric LpxA-like enzymes"/>
    <property type="match status" value="1"/>
</dbReference>
<dbReference type="InterPro" id="IPR001451">
    <property type="entry name" value="Hexapep"/>
</dbReference>
<dbReference type="InterPro" id="IPR047324">
    <property type="entry name" value="LbH_gamma_CA-like"/>
</dbReference>
<evidence type="ECO:0000313" key="1">
    <source>
        <dbReference type="EMBL" id="REI41458.1"/>
    </source>
</evidence>
<dbReference type="InterPro" id="IPR011004">
    <property type="entry name" value="Trimer_LpxA-like_sf"/>
</dbReference>
<dbReference type="Pfam" id="PF14602">
    <property type="entry name" value="Hexapep_2"/>
    <property type="match status" value="1"/>
</dbReference>
<keyword evidence="2" id="KW-1185">Reference proteome</keyword>
<accession>A0ABX9KI06</accession>
<protein>
    <submittedName>
        <fullName evidence="1">Gamma carbonic anhydrase family protein</fullName>
    </submittedName>
</protein>
<evidence type="ECO:0000313" key="2">
    <source>
        <dbReference type="Proteomes" id="UP000263486"/>
    </source>
</evidence>
<dbReference type="Pfam" id="PF00132">
    <property type="entry name" value="Hexapep"/>
    <property type="match status" value="2"/>
</dbReference>
<dbReference type="Proteomes" id="UP000263486">
    <property type="component" value="Unassembled WGS sequence"/>
</dbReference>
<gene>
    <name evidence="1" type="ORF">DYH56_07255</name>
</gene>
<organism evidence="1 2">
    <name type="scientific">Psychrilyobacter piezotolerans</name>
    <dbReference type="NCBI Taxonomy" id="2293438"/>
    <lineage>
        <taxon>Bacteria</taxon>
        <taxon>Fusobacteriati</taxon>
        <taxon>Fusobacteriota</taxon>
        <taxon>Fusobacteriia</taxon>
        <taxon>Fusobacteriales</taxon>
        <taxon>Fusobacteriaceae</taxon>
        <taxon>Psychrilyobacter</taxon>
    </lineage>
</organism>
<proteinExistence type="predicted"/>
<sequence length="173" mass="18435">MIYSLKNKTPKIGKNNYIAPNATLIGDIELGEDVSIWFGAVLRGDMSKITIGNASNIQDNCTVHGDAPYPVTLGEGVTVGHNALIHGCTIGDNCVIGMGAILLNGAVIPKNCLVGAGSVVGANLEIEEGSLVIGNPAIVKKKLSDKYIEYLKYAKDVYINDIDIYTKELEEVK</sequence>
<dbReference type="InterPro" id="IPR050484">
    <property type="entry name" value="Transf_Hexapept/Carb_Anhydrase"/>
</dbReference>
<dbReference type="RefSeq" id="WP_114642205.1">
    <property type="nucleotide sequence ID" value="NZ_JAACIO010000011.1"/>
</dbReference>
<name>A0ABX9KI06_9FUSO</name>
<dbReference type="CDD" id="cd04645">
    <property type="entry name" value="LbH_gamma_CA_like"/>
    <property type="match status" value="1"/>
</dbReference>
<comment type="caution">
    <text evidence="1">The sequence shown here is derived from an EMBL/GenBank/DDBJ whole genome shotgun (WGS) entry which is preliminary data.</text>
</comment>